<dbReference type="PRINTS" id="PR00455">
    <property type="entry name" value="HTHTETR"/>
</dbReference>
<keyword evidence="4" id="KW-0804">Transcription</keyword>
<dbReference type="Proteomes" id="UP000220635">
    <property type="component" value="Unassembled WGS sequence"/>
</dbReference>
<protein>
    <submittedName>
        <fullName evidence="7">TetR/AcrR family transcriptional regulator</fullName>
    </submittedName>
</protein>
<dbReference type="InterPro" id="IPR009057">
    <property type="entry name" value="Homeodomain-like_sf"/>
</dbReference>
<name>A0A2A9U815_BACCE</name>
<dbReference type="GO" id="GO:0045892">
    <property type="term" value="P:negative regulation of DNA-templated transcription"/>
    <property type="evidence" value="ECO:0007669"/>
    <property type="project" value="UniProtKB-ARBA"/>
</dbReference>
<feature type="domain" description="HTH tetR-type" evidence="6">
    <location>
        <begin position="9"/>
        <end position="69"/>
    </location>
</feature>
<evidence type="ECO:0000259" key="6">
    <source>
        <dbReference type="PROSITE" id="PS50977"/>
    </source>
</evidence>
<accession>A0A2A9U815</accession>
<dbReference type="FunFam" id="1.10.10.60:FF:000141">
    <property type="entry name" value="TetR family transcriptional regulator"/>
    <property type="match status" value="1"/>
</dbReference>
<dbReference type="PANTHER" id="PTHR43479:SF21">
    <property type="entry name" value="TRANSCRIPTIONAL REGULATOR, TETR FAMILY"/>
    <property type="match status" value="1"/>
</dbReference>
<gene>
    <name evidence="7" type="ORF">CN425_14505</name>
</gene>
<dbReference type="EMBL" id="NTWE01000025">
    <property type="protein sequence ID" value="PEW01283.1"/>
    <property type="molecule type" value="Genomic_DNA"/>
</dbReference>
<evidence type="ECO:0000313" key="8">
    <source>
        <dbReference type="Proteomes" id="UP000220635"/>
    </source>
</evidence>
<dbReference type="InterPro" id="IPR001647">
    <property type="entry name" value="HTH_TetR"/>
</dbReference>
<dbReference type="InterPro" id="IPR050624">
    <property type="entry name" value="HTH-type_Tx_Regulator"/>
</dbReference>
<keyword evidence="3 5" id="KW-0238">DNA-binding</keyword>
<organism evidence="7 8">
    <name type="scientific">Bacillus cereus</name>
    <dbReference type="NCBI Taxonomy" id="1396"/>
    <lineage>
        <taxon>Bacteria</taxon>
        <taxon>Bacillati</taxon>
        <taxon>Bacillota</taxon>
        <taxon>Bacilli</taxon>
        <taxon>Bacillales</taxon>
        <taxon>Bacillaceae</taxon>
        <taxon>Bacillus</taxon>
        <taxon>Bacillus cereus group</taxon>
    </lineage>
</organism>
<keyword evidence="1" id="KW-0678">Repressor</keyword>
<dbReference type="Pfam" id="PF00440">
    <property type="entry name" value="TetR_N"/>
    <property type="match status" value="1"/>
</dbReference>
<proteinExistence type="predicted"/>
<dbReference type="GO" id="GO:0003677">
    <property type="term" value="F:DNA binding"/>
    <property type="evidence" value="ECO:0007669"/>
    <property type="project" value="UniProtKB-UniRule"/>
</dbReference>
<evidence type="ECO:0000313" key="7">
    <source>
        <dbReference type="EMBL" id="PEW01283.1"/>
    </source>
</evidence>
<evidence type="ECO:0000256" key="1">
    <source>
        <dbReference type="ARBA" id="ARBA00022491"/>
    </source>
</evidence>
<dbReference type="Gene3D" id="1.10.357.10">
    <property type="entry name" value="Tetracycline Repressor, domain 2"/>
    <property type="match status" value="1"/>
</dbReference>
<dbReference type="PROSITE" id="PS50977">
    <property type="entry name" value="HTH_TETR_2"/>
    <property type="match status" value="1"/>
</dbReference>
<dbReference type="SUPFAM" id="SSF46689">
    <property type="entry name" value="Homeodomain-like"/>
    <property type="match status" value="1"/>
</dbReference>
<comment type="caution">
    <text evidence="7">The sequence shown here is derived from an EMBL/GenBank/DDBJ whole genome shotgun (WGS) entry which is preliminary data.</text>
</comment>
<evidence type="ECO:0000256" key="4">
    <source>
        <dbReference type="ARBA" id="ARBA00023163"/>
    </source>
</evidence>
<reference evidence="7 8" key="1">
    <citation type="submission" date="2017-09" db="EMBL/GenBank/DDBJ databases">
        <title>Large-scale bioinformatics analysis of Bacillus genomes uncovers conserved roles of natural products in bacterial physiology.</title>
        <authorList>
            <consortium name="Agbiome Team Llc"/>
            <person name="Bleich R.M."/>
            <person name="Grubbs K.J."/>
            <person name="Santa Maria K.C."/>
            <person name="Allen S.E."/>
            <person name="Farag S."/>
            <person name="Shank E.A."/>
            <person name="Bowers A."/>
        </authorList>
    </citation>
    <scope>NUCLEOTIDE SEQUENCE [LARGE SCALE GENOMIC DNA]</scope>
    <source>
        <strain evidence="7 8">AFS010695</strain>
    </source>
</reference>
<evidence type="ECO:0000256" key="3">
    <source>
        <dbReference type="ARBA" id="ARBA00023125"/>
    </source>
</evidence>
<dbReference type="AlphaFoldDB" id="A0A2A9U815"/>
<feature type="DNA-binding region" description="H-T-H motif" evidence="5">
    <location>
        <begin position="32"/>
        <end position="51"/>
    </location>
</feature>
<dbReference type="PANTHER" id="PTHR43479">
    <property type="entry name" value="ACREF/ENVCD OPERON REPRESSOR-RELATED"/>
    <property type="match status" value="1"/>
</dbReference>
<keyword evidence="2" id="KW-0805">Transcription regulation</keyword>
<sequence>MNGFEKVKEKKKRAIKKAAFVLFSERGFNEVKIEDIAKEANVSQVTIYNHFGSKDALFRELIQEFVENEFHYYKELAAEDIPFHEMMQKMIIRKMETGGLFQPDMLLQMMQKDEALREFIYRYQNEKILPWYLEILERAQRKNEINPHLSKEMMLLYIQMFTKLGDDFGAKLLERDREKHIQDIVTMFFYGLSVPQ</sequence>
<evidence type="ECO:0000256" key="2">
    <source>
        <dbReference type="ARBA" id="ARBA00023015"/>
    </source>
</evidence>
<evidence type="ECO:0000256" key="5">
    <source>
        <dbReference type="PROSITE-ProRule" id="PRU00335"/>
    </source>
</evidence>